<gene>
    <name evidence="2" type="ORF">QCA50_018910</name>
</gene>
<accession>A0AAW0FLJ7</accession>
<feature type="region of interest" description="Disordered" evidence="1">
    <location>
        <begin position="1"/>
        <end position="42"/>
    </location>
</feature>
<feature type="compositionally biased region" description="Pro residues" evidence="1">
    <location>
        <begin position="61"/>
        <end position="71"/>
    </location>
</feature>
<comment type="caution">
    <text evidence="2">The sequence shown here is derived from an EMBL/GenBank/DDBJ whole genome shotgun (WGS) entry which is preliminary data.</text>
</comment>
<feature type="region of interest" description="Disordered" evidence="1">
    <location>
        <begin position="52"/>
        <end position="71"/>
    </location>
</feature>
<protein>
    <submittedName>
        <fullName evidence="2">Uncharacterized protein</fullName>
    </submittedName>
</protein>
<keyword evidence="3" id="KW-1185">Reference proteome</keyword>
<dbReference type="AlphaFoldDB" id="A0AAW0FLJ7"/>
<dbReference type="EMBL" id="JASBNA010000077">
    <property type="protein sequence ID" value="KAK7678117.1"/>
    <property type="molecule type" value="Genomic_DNA"/>
</dbReference>
<organism evidence="2 3">
    <name type="scientific">Cerrena zonata</name>
    <dbReference type="NCBI Taxonomy" id="2478898"/>
    <lineage>
        <taxon>Eukaryota</taxon>
        <taxon>Fungi</taxon>
        <taxon>Dikarya</taxon>
        <taxon>Basidiomycota</taxon>
        <taxon>Agaricomycotina</taxon>
        <taxon>Agaricomycetes</taxon>
        <taxon>Polyporales</taxon>
        <taxon>Cerrenaceae</taxon>
        <taxon>Cerrena</taxon>
    </lineage>
</organism>
<sequence length="71" mass="7751">MATRITTSTTKKKKKTASTKGKEREEVTPIEGEPSTARPTAIIEEELPVTISDVDNLYADTPPPSTSHPNR</sequence>
<dbReference type="Proteomes" id="UP001385951">
    <property type="component" value="Unassembled WGS sequence"/>
</dbReference>
<reference evidence="2 3" key="1">
    <citation type="submission" date="2022-09" db="EMBL/GenBank/DDBJ databases">
        <authorList>
            <person name="Palmer J.M."/>
        </authorList>
    </citation>
    <scope>NUCLEOTIDE SEQUENCE [LARGE SCALE GENOMIC DNA]</scope>
    <source>
        <strain evidence="2 3">DSM 7382</strain>
    </source>
</reference>
<evidence type="ECO:0000313" key="2">
    <source>
        <dbReference type="EMBL" id="KAK7678117.1"/>
    </source>
</evidence>
<evidence type="ECO:0000313" key="3">
    <source>
        <dbReference type="Proteomes" id="UP001385951"/>
    </source>
</evidence>
<evidence type="ECO:0000256" key="1">
    <source>
        <dbReference type="SAM" id="MobiDB-lite"/>
    </source>
</evidence>
<name>A0AAW0FLJ7_9APHY</name>
<proteinExistence type="predicted"/>